<dbReference type="CDD" id="cd03412">
    <property type="entry name" value="CbiK_N"/>
    <property type="match status" value="1"/>
</dbReference>
<reference evidence="3 4" key="1">
    <citation type="submission" date="2019-04" db="EMBL/GenBank/DDBJ databases">
        <title>Genome sequencing of Clostridium botulinum Groups I-IV and Clostridium butyricum.</title>
        <authorList>
            <person name="Brunt J."/>
            <person name="Van Vliet A.H.M."/>
            <person name="Stringer S.C."/>
            <person name="Carter A.T."/>
            <person name="Peck M.W."/>
        </authorList>
    </citation>
    <scope>NUCLEOTIDE SEQUENCE [LARGE SCALE GENOMIC DNA]</scope>
    <source>
        <strain evidence="3 4">IFR 18/094</strain>
    </source>
</reference>
<evidence type="ECO:0000256" key="2">
    <source>
        <dbReference type="PIRSR" id="PIRSR033579-3"/>
    </source>
</evidence>
<feature type="binding site" evidence="2">
    <location>
        <position position="179"/>
    </location>
    <ligand>
        <name>Co(2+)</name>
        <dbReference type="ChEBI" id="CHEBI:48828"/>
    </ligand>
</feature>
<gene>
    <name evidence="3" type="ORF">FDF74_07120</name>
</gene>
<evidence type="ECO:0000313" key="4">
    <source>
        <dbReference type="Proteomes" id="UP000473885"/>
    </source>
</evidence>
<keyword evidence="2" id="KW-0170">Cobalt</keyword>
<dbReference type="SUPFAM" id="SSF53800">
    <property type="entry name" value="Chelatase"/>
    <property type="match status" value="1"/>
</dbReference>
<organism evidence="3 4">
    <name type="scientific">Clostridium niameyense</name>
    <dbReference type="NCBI Taxonomy" id="1622073"/>
    <lineage>
        <taxon>Bacteria</taxon>
        <taxon>Bacillati</taxon>
        <taxon>Bacillota</taxon>
        <taxon>Clostridia</taxon>
        <taxon>Eubacteriales</taxon>
        <taxon>Clostridiaceae</taxon>
        <taxon>Clostridium</taxon>
    </lineage>
</organism>
<feature type="binding site" evidence="2">
    <location>
        <position position="211"/>
    </location>
    <ligand>
        <name>Co(2+)</name>
        <dbReference type="ChEBI" id="CHEBI:48828"/>
    </ligand>
</feature>
<dbReference type="PANTHER" id="PTHR33542:SF3">
    <property type="entry name" value="SIROHYDROCHLORIN FERROCHELATASE, CHLOROPLASTIC"/>
    <property type="match status" value="1"/>
</dbReference>
<dbReference type="AlphaFoldDB" id="A0A6M0R9V4"/>
<feature type="active site" description="Proton acceptor" evidence="1">
    <location>
        <position position="148"/>
    </location>
</feature>
<dbReference type="GO" id="GO:0046872">
    <property type="term" value="F:metal ion binding"/>
    <property type="evidence" value="ECO:0007669"/>
    <property type="project" value="UniProtKB-KW"/>
</dbReference>
<name>A0A6M0R9V4_9CLOT</name>
<sequence length="261" mass="30347">MKKMKKAILVVSFGTSYDDALKSCIESTENFIKENFKEYEVRRAFTSYMIINKILKRDNIKINTPYEALLKLKMDGFEEVIVQPLHIMFGEEYEKVEKAVEIFKDDFKELKLGRPLLYNNKDYSIASKAVKNQLPDIKKDLAVVLMGHGTEHRANASYFQFDYYLKEHINSNLYICNVESEPSIYNVVPKLKEKNIREVLLMPFMLVAGEHANIDMASDEEDSFKSILEHHGFKVNVSLKGLGENKEIQQIYVNHIKDEMN</sequence>
<proteinExistence type="predicted"/>
<comment type="caution">
    <text evidence="3">The sequence shown here is derived from an EMBL/GenBank/DDBJ whole genome shotgun (WGS) entry which is preliminary data.</text>
</comment>
<evidence type="ECO:0000256" key="1">
    <source>
        <dbReference type="PIRSR" id="PIRSR033579-1"/>
    </source>
</evidence>
<dbReference type="Proteomes" id="UP000473885">
    <property type="component" value="Unassembled WGS sequence"/>
</dbReference>
<protein>
    <submittedName>
        <fullName evidence="3">Sirohydrochlorin cobaltochelatase</fullName>
    </submittedName>
</protein>
<dbReference type="InterPro" id="IPR050963">
    <property type="entry name" value="Sirohydro_Cobaltochel/CbiX"/>
</dbReference>
<keyword evidence="2" id="KW-0479">Metal-binding</keyword>
<dbReference type="InterPro" id="IPR010388">
    <property type="entry name" value="Anaerobic_Co-chelatase"/>
</dbReference>
<dbReference type="PIRSF" id="PIRSF033579">
    <property type="entry name" value="Anaer_Co_chel"/>
    <property type="match status" value="1"/>
</dbReference>
<dbReference type="CDD" id="cd03413">
    <property type="entry name" value="CbiK_C"/>
    <property type="match status" value="1"/>
</dbReference>
<dbReference type="EMBL" id="SXDP01000004">
    <property type="protein sequence ID" value="NEZ46982.1"/>
    <property type="molecule type" value="Genomic_DNA"/>
</dbReference>
<feature type="binding site" evidence="2">
    <location>
        <position position="148"/>
    </location>
    <ligand>
        <name>Co(2+)</name>
        <dbReference type="ChEBI" id="CHEBI:48828"/>
    </ligand>
</feature>
<accession>A0A6M0R9V4</accession>
<evidence type="ECO:0000313" key="3">
    <source>
        <dbReference type="EMBL" id="NEZ46982.1"/>
    </source>
</evidence>
<dbReference type="GO" id="GO:0016852">
    <property type="term" value="F:sirohydrochlorin cobaltochelatase activity"/>
    <property type="evidence" value="ECO:0007669"/>
    <property type="project" value="InterPro"/>
</dbReference>
<dbReference type="Gene3D" id="3.40.50.1400">
    <property type="match status" value="2"/>
</dbReference>
<dbReference type="PANTHER" id="PTHR33542">
    <property type="entry name" value="SIROHYDROCHLORIN FERROCHELATASE, CHLOROPLASTIC"/>
    <property type="match status" value="1"/>
</dbReference>
<dbReference type="GO" id="GO:0019251">
    <property type="term" value="P:anaerobic cobalamin biosynthetic process"/>
    <property type="evidence" value="ECO:0007669"/>
    <property type="project" value="InterPro"/>
</dbReference>
<dbReference type="RefSeq" id="WP_163249125.1">
    <property type="nucleotide sequence ID" value="NZ_SXDP01000004.1"/>
</dbReference>
<dbReference type="Pfam" id="PF06180">
    <property type="entry name" value="CbiK"/>
    <property type="match status" value="1"/>
</dbReference>
<keyword evidence="4" id="KW-1185">Reference proteome</keyword>